<dbReference type="KEGG" id="tet:TTHERM_00537060"/>
<dbReference type="InterPro" id="IPR036969">
    <property type="entry name" value="Citrate_synthase_sf"/>
</dbReference>
<dbReference type="Proteomes" id="UP000009168">
    <property type="component" value="Unassembled WGS sequence"/>
</dbReference>
<organism evidence="9 10">
    <name type="scientific">Tetrahymena thermophila (strain SB210)</name>
    <dbReference type="NCBI Taxonomy" id="312017"/>
    <lineage>
        <taxon>Eukaryota</taxon>
        <taxon>Sar</taxon>
        <taxon>Alveolata</taxon>
        <taxon>Ciliophora</taxon>
        <taxon>Intramacronucleata</taxon>
        <taxon>Oligohymenophorea</taxon>
        <taxon>Hymenostomatida</taxon>
        <taxon>Tetrahymenina</taxon>
        <taxon>Tetrahymenidae</taxon>
        <taxon>Tetrahymena</taxon>
    </lineage>
</organism>
<comment type="pathway">
    <text evidence="1">Carbohydrate metabolism; tricarboxylic acid cycle; isocitrate from oxaloacetate: step 1/2.</text>
</comment>
<dbReference type="PANTHER" id="PTHR11739:SF25">
    <property type="entry name" value="CITRATE SYNTHASE-RELATED PROTEIN DDB_G0287281"/>
    <property type="match status" value="1"/>
</dbReference>
<dbReference type="GO" id="GO:0050440">
    <property type="term" value="F:2-methylcitrate synthase activity"/>
    <property type="evidence" value="ECO:0007669"/>
    <property type="project" value="TreeGrafter"/>
</dbReference>
<evidence type="ECO:0000313" key="10">
    <source>
        <dbReference type="Proteomes" id="UP000009168"/>
    </source>
</evidence>
<dbReference type="InterPro" id="IPR016143">
    <property type="entry name" value="Citrate_synth-like_sm_a-sub"/>
</dbReference>
<dbReference type="HOGENOM" id="CLU_025068_2_1_1"/>
<dbReference type="Pfam" id="PF00285">
    <property type="entry name" value="Citrate_synt"/>
    <property type="match status" value="1"/>
</dbReference>
<dbReference type="SUPFAM" id="SSF48256">
    <property type="entry name" value="Citrate synthase"/>
    <property type="match status" value="1"/>
</dbReference>
<dbReference type="RefSeq" id="XP_001023516.1">
    <property type="nucleotide sequence ID" value="XM_001023516.3"/>
</dbReference>
<dbReference type="GeneID" id="7826613"/>
<dbReference type="PANTHER" id="PTHR11739">
    <property type="entry name" value="CITRATE SYNTHASE"/>
    <property type="match status" value="1"/>
</dbReference>
<dbReference type="Gene3D" id="1.10.230.10">
    <property type="entry name" value="Cytochrome P450-Terp, domain 2"/>
    <property type="match status" value="1"/>
</dbReference>
<comment type="catalytic activity">
    <reaction evidence="5">
        <text>oxaloacetate + acetyl-CoA + H2O = citrate + CoA + H(+)</text>
        <dbReference type="Rhea" id="RHEA:16845"/>
        <dbReference type="ChEBI" id="CHEBI:15377"/>
        <dbReference type="ChEBI" id="CHEBI:15378"/>
        <dbReference type="ChEBI" id="CHEBI:16452"/>
        <dbReference type="ChEBI" id="CHEBI:16947"/>
        <dbReference type="ChEBI" id="CHEBI:57287"/>
        <dbReference type="ChEBI" id="CHEBI:57288"/>
        <dbReference type="EC" id="2.3.3.16"/>
    </reaction>
</comment>
<dbReference type="NCBIfam" id="TIGR01800">
    <property type="entry name" value="cit_synth_II"/>
    <property type="match status" value="1"/>
</dbReference>
<protein>
    <recommendedName>
        <fullName evidence="6 8">Citrate synthase</fullName>
    </recommendedName>
</protein>
<dbReference type="PRINTS" id="PR00143">
    <property type="entry name" value="CITRTSNTHASE"/>
</dbReference>
<dbReference type="GO" id="GO:0036440">
    <property type="term" value="F:citrate synthase activity"/>
    <property type="evidence" value="ECO:0007669"/>
    <property type="project" value="UniProtKB-EC"/>
</dbReference>
<dbReference type="PROSITE" id="PS00480">
    <property type="entry name" value="CITRATE_SYNTHASE"/>
    <property type="match status" value="1"/>
</dbReference>
<dbReference type="GO" id="GO:0006099">
    <property type="term" value="P:tricarboxylic acid cycle"/>
    <property type="evidence" value="ECO:0007669"/>
    <property type="project" value="UniProtKB-UniPathway"/>
</dbReference>
<dbReference type="EMBL" id="GG662495">
    <property type="protein sequence ID" value="EAS03271.1"/>
    <property type="molecule type" value="Genomic_DNA"/>
</dbReference>
<dbReference type="GO" id="GO:0005759">
    <property type="term" value="C:mitochondrial matrix"/>
    <property type="evidence" value="ECO:0007669"/>
    <property type="project" value="TreeGrafter"/>
</dbReference>
<evidence type="ECO:0000256" key="4">
    <source>
        <dbReference type="ARBA" id="ARBA00022679"/>
    </source>
</evidence>
<dbReference type="OrthoDB" id="435022at2759"/>
<keyword evidence="10" id="KW-1185">Reference proteome</keyword>
<evidence type="ECO:0000256" key="5">
    <source>
        <dbReference type="ARBA" id="ARBA00049288"/>
    </source>
</evidence>
<evidence type="ECO:0000256" key="3">
    <source>
        <dbReference type="ARBA" id="ARBA00022532"/>
    </source>
</evidence>
<proteinExistence type="inferred from homology"/>
<sequence>MAEKTKKSGGGLAGIVAGDSAISTVGIGMGLNYRGYDIVDLAKNSTFEDVAYLILFGKLPTSKQLEEFLDQIVKARYLPAQLKEILERIPVDVHPMDMMRTVSSFLGLIEPETKENDQYKVAIRLLGIFGPAMAYWYHFAHSGVRINEQTGPKDTIACNLVKLLHLSQTADPLIVRAVDVSLILYAEHDFNASTFAARVTVSTLADFYSGITTAIGTLRGPLHGGANEAVMQYLENIRSIEEANSFLTESFKSKKLIMGFGHRVYKNGDPRSDIIKEYSKLLAEKQPKFGKKILYQISEHIETRVVNEKKKFPNLDFYSASTYHQCGIPTELFTPIFVMSRVTGWAAHIFEQRANNKLIRPTSNYTGPQKLSFVPLNQRL</sequence>
<dbReference type="PIRSF" id="PIRSF001369">
    <property type="entry name" value="Citrate_synth"/>
    <property type="match status" value="1"/>
</dbReference>
<dbReference type="FunFam" id="1.10.230.10:FF:000003">
    <property type="entry name" value="Citrate synthase"/>
    <property type="match status" value="1"/>
</dbReference>
<gene>
    <name evidence="9" type="ORF">TTHERM_00537060</name>
</gene>
<dbReference type="AlphaFoldDB" id="I7LX18"/>
<dbReference type="InterPro" id="IPR016142">
    <property type="entry name" value="Citrate_synth-like_lrg_a-sub"/>
</dbReference>
<feature type="active site" evidence="7">
    <location>
        <position position="262"/>
    </location>
</feature>
<evidence type="ECO:0000256" key="6">
    <source>
        <dbReference type="PIRNR" id="PIRNR001369"/>
    </source>
</evidence>
<accession>I7LX18</accession>
<evidence type="ECO:0000256" key="7">
    <source>
        <dbReference type="PIRSR" id="PIRSR001369-1"/>
    </source>
</evidence>
<dbReference type="eggNOG" id="KOG2617">
    <property type="taxonomic scope" value="Eukaryota"/>
</dbReference>
<dbReference type="CDD" id="cd06108">
    <property type="entry name" value="Ec2MCS_like"/>
    <property type="match status" value="1"/>
</dbReference>
<evidence type="ECO:0000256" key="1">
    <source>
        <dbReference type="ARBA" id="ARBA00004751"/>
    </source>
</evidence>
<keyword evidence="3" id="KW-0816">Tricarboxylic acid cycle</keyword>
<dbReference type="InterPro" id="IPR002020">
    <property type="entry name" value="Citrate_synthase"/>
</dbReference>
<dbReference type="UniPathway" id="UPA00223"/>
<comment type="similarity">
    <text evidence="2 6 8">Belongs to the citrate synthase family.</text>
</comment>
<keyword evidence="4 6" id="KW-0808">Transferase</keyword>
<evidence type="ECO:0000256" key="2">
    <source>
        <dbReference type="ARBA" id="ARBA00010566"/>
    </source>
</evidence>
<dbReference type="InterPro" id="IPR011278">
    <property type="entry name" value="2-MeCitrate/Citrate_synth_II"/>
</dbReference>
<dbReference type="GO" id="GO:0019679">
    <property type="term" value="P:propionate metabolic process, methylcitrate cycle"/>
    <property type="evidence" value="ECO:0007669"/>
    <property type="project" value="TreeGrafter"/>
</dbReference>
<evidence type="ECO:0000256" key="8">
    <source>
        <dbReference type="RuleBase" id="RU000441"/>
    </source>
</evidence>
<dbReference type="InterPro" id="IPR024176">
    <property type="entry name" value="Citrate_synthase_bac-typ"/>
</dbReference>
<evidence type="ECO:0000313" key="9">
    <source>
        <dbReference type="EMBL" id="EAS03271.1"/>
    </source>
</evidence>
<reference evidence="10" key="1">
    <citation type="journal article" date="2006" name="PLoS Biol.">
        <title>Macronuclear genome sequence of the ciliate Tetrahymena thermophila, a model eukaryote.</title>
        <authorList>
            <person name="Eisen J.A."/>
            <person name="Coyne R.S."/>
            <person name="Wu M."/>
            <person name="Wu D."/>
            <person name="Thiagarajan M."/>
            <person name="Wortman J.R."/>
            <person name="Badger J.H."/>
            <person name="Ren Q."/>
            <person name="Amedeo P."/>
            <person name="Jones K.M."/>
            <person name="Tallon L.J."/>
            <person name="Delcher A.L."/>
            <person name="Salzberg S.L."/>
            <person name="Silva J.C."/>
            <person name="Haas B.J."/>
            <person name="Majoros W.H."/>
            <person name="Farzad M."/>
            <person name="Carlton J.M."/>
            <person name="Smith R.K. Jr."/>
            <person name="Garg J."/>
            <person name="Pearlman R.E."/>
            <person name="Karrer K.M."/>
            <person name="Sun L."/>
            <person name="Manning G."/>
            <person name="Elde N.C."/>
            <person name="Turkewitz A.P."/>
            <person name="Asai D.J."/>
            <person name="Wilkes D.E."/>
            <person name="Wang Y."/>
            <person name="Cai H."/>
            <person name="Collins K."/>
            <person name="Stewart B.A."/>
            <person name="Lee S.R."/>
            <person name="Wilamowska K."/>
            <person name="Weinberg Z."/>
            <person name="Ruzzo W.L."/>
            <person name="Wloga D."/>
            <person name="Gaertig J."/>
            <person name="Frankel J."/>
            <person name="Tsao C.-C."/>
            <person name="Gorovsky M.A."/>
            <person name="Keeling P.J."/>
            <person name="Waller R.F."/>
            <person name="Patron N.J."/>
            <person name="Cherry J.M."/>
            <person name="Stover N.A."/>
            <person name="Krieger C.J."/>
            <person name="del Toro C."/>
            <person name="Ryder H.F."/>
            <person name="Williamson S.C."/>
            <person name="Barbeau R.A."/>
            <person name="Hamilton E.P."/>
            <person name="Orias E."/>
        </authorList>
    </citation>
    <scope>NUCLEOTIDE SEQUENCE [LARGE SCALE GENOMIC DNA]</scope>
    <source>
        <strain evidence="10">SB210</strain>
    </source>
</reference>
<dbReference type="GO" id="GO:0005975">
    <property type="term" value="P:carbohydrate metabolic process"/>
    <property type="evidence" value="ECO:0007669"/>
    <property type="project" value="TreeGrafter"/>
</dbReference>
<dbReference type="Gene3D" id="1.10.580.10">
    <property type="entry name" value="Citrate Synthase, domain 1"/>
    <property type="match status" value="1"/>
</dbReference>
<dbReference type="InParanoid" id="I7LX18"/>
<dbReference type="OMA" id="ESENCFG"/>
<name>I7LX18_TETTS</name>
<dbReference type="InterPro" id="IPR019810">
    <property type="entry name" value="Citrate_synthase_AS"/>
</dbReference>
<dbReference type="STRING" id="312017.I7LX18"/>
<feature type="active site" evidence="7">
    <location>
        <position position="316"/>
    </location>
</feature>